<keyword evidence="4 11" id="KW-0274">FAD</keyword>
<comment type="similarity">
    <text evidence="1 13">Belongs to the class-I pyridine nucleotide-disulfide oxidoreductase family.</text>
</comment>
<dbReference type="PIRSF" id="PIRSF000350">
    <property type="entry name" value="Mercury_reductase_MerA"/>
    <property type="match status" value="1"/>
</dbReference>
<organism evidence="16 17">
    <name type="scientific">Sulfurirhabdus autotrophica</name>
    <dbReference type="NCBI Taxonomy" id="1706046"/>
    <lineage>
        <taxon>Bacteria</taxon>
        <taxon>Pseudomonadati</taxon>
        <taxon>Pseudomonadota</taxon>
        <taxon>Betaproteobacteria</taxon>
        <taxon>Nitrosomonadales</taxon>
        <taxon>Sulfuricellaceae</taxon>
        <taxon>Sulfurirhabdus</taxon>
    </lineage>
</organism>
<evidence type="ECO:0000259" key="14">
    <source>
        <dbReference type="Pfam" id="PF02852"/>
    </source>
</evidence>
<evidence type="ECO:0000256" key="4">
    <source>
        <dbReference type="ARBA" id="ARBA00022827"/>
    </source>
</evidence>
<dbReference type="GO" id="GO:0006103">
    <property type="term" value="P:2-oxoglutarate metabolic process"/>
    <property type="evidence" value="ECO:0007669"/>
    <property type="project" value="TreeGrafter"/>
</dbReference>
<feature type="binding site" evidence="11">
    <location>
        <position position="318"/>
    </location>
    <ligand>
        <name>FAD</name>
        <dbReference type="ChEBI" id="CHEBI:57692"/>
    </ligand>
</feature>
<feature type="domain" description="FAD/NAD(P)-binding" evidence="15">
    <location>
        <begin position="3"/>
        <end position="332"/>
    </location>
</feature>
<dbReference type="InterPro" id="IPR036188">
    <property type="entry name" value="FAD/NAD-bd_sf"/>
</dbReference>
<dbReference type="InterPro" id="IPR050151">
    <property type="entry name" value="Class-I_Pyr_Nuc-Dis_Oxidored"/>
</dbReference>
<sequence length="485" mass="51721">MNFDLIVIGSGPGGYKAAITAAHLGAKVALVEKGLAGGTCLNQGCIPKSTLLHLATLIEDINDLQGRGLVGEVKGDFSAAMAHKNAVVKGIRDNFSVWLKRLGIQVFYGTAKLSGAQNVDVLLAENANLSADEQVDELVKLTAPRIVLATGSKPKEFDICPTDGSRIISSKDFMFTLDHLPVSVLFVGGGAIGTELGFLMHQFGSKVCIVEQGERLLNQARIPDRASNILERKFKRIGIEVRKNASVASCEVMDDSVSVTFTNGDTASYERVLVAIGREPVITGLGLEDVGIALTDDGFIQTSDYLETSVPGIYAIGDVKPGPMTANAALHDAKIAAANAIKGNRLHSNYFKVPVVINSALEIAAVGLTEDQADEAGFESDVARASFGGSGKSRAHHDFEGFIEVVHDTETGQLLGGCIVGPEAGEQIHMLEAACQSNRGLWFFKDMSYSHPSWCEELETAIDPYTAAYSKTDKMIFPGIYADKP</sequence>
<dbReference type="OrthoDB" id="178496at2"/>
<evidence type="ECO:0000256" key="9">
    <source>
        <dbReference type="ARBA" id="ARBA00031281"/>
    </source>
</evidence>
<dbReference type="InterPro" id="IPR016156">
    <property type="entry name" value="FAD/NAD-linked_Rdtase_dimer_sf"/>
</dbReference>
<dbReference type="Pfam" id="PF07992">
    <property type="entry name" value="Pyr_redox_2"/>
    <property type="match status" value="1"/>
</dbReference>
<feature type="binding site" evidence="11">
    <location>
        <begin position="150"/>
        <end position="152"/>
    </location>
    <ligand>
        <name>FAD</name>
        <dbReference type="ChEBI" id="CHEBI:57692"/>
    </ligand>
</feature>
<dbReference type="InterPro" id="IPR001100">
    <property type="entry name" value="Pyr_nuc-diS_OxRdtase"/>
</dbReference>
<dbReference type="Proteomes" id="UP000295367">
    <property type="component" value="Unassembled WGS sequence"/>
</dbReference>
<dbReference type="Gene3D" id="3.30.390.30">
    <property type="match status" value="1"/>
</dbReference>
<feature type="disulfide bond" description="Redox-active" evidence="12">
    <location>
        <begin position="40"/>
        <end position="45"/>
    </location>
</feature>
<name>A0A4R3Y3A7_9PROT</name>
<evidence type="ECO:0000256" key="12">
    <source>
        <dbReference type="PIRSR" id="PIRSR000350-4"/>
    </source>
</evidence>
<feature type="active site" description="Proton acceptor" evidence="10">
    <location>
        <position position="451"/>
    </location>
</feature>
<dbReference type="PANTHER" id="PTHR22912">
    <property type="entry name" value="DISULFIDE OXIDOREDUCTASE"/>
    <property type="match status" value="1"/>
</dbReference>
<comment type="caution">
    <text evidence="16">The sequence shown here is derived from an EMBL/GenBank/DDBJ whole genome shotgun (WGS) entry which is preliminary data.</text>
</comment>
<keyword evidence="17" id="KW-1185">Reference proteome</keyword>
<evidence type="ECO:0000256" key="6">
    <source>
        <dbReference type="ARBA" id="ARBA00023027"/>
    </source>
</evidence>
<proteinExistence type="inferred from homology"/>
<evidence type="ECO:0000313" key="17">
    <source>
        <dbReference type="Proteomes" id="UP000295367"/>
    </source>
</evidence>
<keyword evidence="3 13" id="KW-0285">Flavoprotein</keyword>
<dbReference type="PROSITE" id="PS00076">
    <property type="entry name" value="PYRIDINE_REDOX_1"/>
    <property type="match status" value="1"/>
</dbReference>
<dbReference type="PRINTS" id="PR00368">
    <property type="entry name" value="FADPNR"/>
</dbReference>
<feature type="domain" description="Pyridine nucleotide-disulphide oxidoreductase dimerisation" evidence="14">
    <location>
        <begin position="353"/>
        <end position="461"/>
    </location>
</feature>
<evidence type="ECO:0000256" key="7">
    <source>
        <dbReference type="ARBA" id="ARBA00023157"/>
    </source>
</evidence>
<dbReference type="InterPro" id="IPR023753">
    <property type="entry name" value="FAD/NAD-binding_dom"/>
</dbReference>
<dbReference type="PRINTS" id="PR00411">
    <property type="entry name" value="PNDRDTASEI"/>
</dbReference>
<comment type="cofactor">
    <cofactor evidence="11">
        <name>FAD</name>
        <dbReference type="ChEBI" id="CHEBI:57692"/>
    </cofactor>
    <text evidence="11">Binds 1 FAD per subunit.</text>
</comment>
<dbReference type="EMBL" id="SMCO01000006">
    <property type="protein sequence ID" value="TCV86675.1"/>
    <property type="molecule type" value="Genomic_DNA"/>
</dbReference>
<evidence type="ECO:0000256" key="8">
    <source>
        <dbReference type="ARBA" id="ARBA00023284"/>
    </source>
</evidence>
<evidence type="ECO:0000256" key="11">
    <source>
        <dbReference type="PIRSR" id="PIRSR000350-3"/>
    </source>
</evidence>
<dbReference type="Gene3D" id="3.50.50.60">
    <property type="entry name" value="FAD/NAD(P)-binding domain"/>
    <property type="match status" value="2"/>
</dbReference>
<feature type="binding site" evidence="11">
    <location>
        <begin position="188"/>
        <end position="195"/>
    </location>
    <ligand>
        <name>NAD(+)</name>
        <dbReference type="ChEBI" id="CHEBI:57540"/>
    </ligand>
</feature>
<dbReference type="PANTHER" id="PTHR22912:SF217">
    <property type="entry name" value="DIHYDROLIPOYL DEHYDROGENASE"/>
    <property type="match status" value="1"/>
</dbReference>
<feature type="binding site" evidence="11">
    <location>
        <position position="211"/>
    </location>
    <ligand>
        <name>NAD(+)</name>
        <dbReference type="ChEBI" id="CHEBI:57540"/>
    </ligand>
</feature>
<protein>
    <recommendedName>
        <fullName evidence="2">Dihydrolipoyl dehydrogenase</fullName>
    </recommendedName>
    <alternativeName>
        <fullName evidence="9">Dihydrolipoamide dehydrogenase</fullName>
    </alternativeName>
</protein>
<dbReference type="RefSeq" id="WP_124948100.1">
    <property type="nucleotide sequence ID" value="NZ_BHVT01000076.1"/>
</dbReference>
<keyword evidence="8 13" id="KW-0676">Redox-active center</keyword>
<evidence type="ECO:0000256" key="10">
    <source>
        <dbReference type="PIRSR" id="PIRSR000350-2"/>
    </source>
</evidence>
<keyword evidence="6 11" id="KW-0520">NAD</keyword>
<feature type="binding site" evidence="11">
    <location>
        <position position="277"/>
    </location>
    <ligand>
        <name>NAD(+)</name>
        <dbReference type="ChEBI" id="CHEBI:57540"/>
    </ligand>
</feature>
<dbReference type="GO" id="GO:0050660">
    <property type="term" value="F:flavin adenine dinucleotide binding"/>
    <property type="evidence" value="ECO:0007669"/>
    <property type="project" value="TreeGrafter"/>
</dbReference>
<evidence type="ECO:0000256" key="5">
    <source>
        <dbReference type="ARBA" id="ARBA00023002"/>
    </source>
</evidence>
<evidence type="ECO:0000256" key="1">
    <source>
        <dbReference type="ARBA" id="ARBA00007532"/>
    </source>
</evidence>
<evidence type="ECO:0000256" key="13">
    <source>
        <dbReference type="RuleBase" id="RU003691"/>
    </source>
</evidence>
<dbReference type="AlphaFoldDB" id="A0A4R3Y3A7"/>
<dbReference type="GO" id="GO:0004148">
    <property type="term" value="F:dihydrolipoyl dehydrogenase (NADH) activity"/>
    <property type="evidence" value="ECO:0007669"/>
    <property type="project" value="TreeGrafter"/>
</dbReference>
<keyword evidence="7" id="KW-1015">Disulfide bond</keyword>
<keyword evidence="11" id="KW-0547">Nucleotide-binding</keyword>
<evidence type="ECO:0000256" key="2">
    <source>
        <dbReference type="ARBA" id="ARBA00016961"/>
    </source>
</evidence>
<gene>
    <name evidence="16" type="ORF">EDC63_10636</name>
</gene>
<dbReference type="InterPro" id="IPR012999">
    <property type="entry name" value="Pyr_OxRdtase_I_AS"/>
</dbReference>
<evidence type="ECO:0000313" key="16">
    <source>
        <dbReference type="EMBL" id="TCV86675.1"/>
    </source>
</evidence>
<dbReference type="Pfam" id="PF02852">
    <property type="entry name" value="Pyr_redox_dim"/>
    <property type="match status" value="1"/>
</dbReference>
<reference evidence="16 17" key="1">
    <citation type="submission" date="2019-03" db="EMBL/GenBank/DDBJ databases">
        <title>Genomic Encyclopedia of Type Strains, Phase IV (KMG-IV): sequencing the most valuable type-strain genomes for metagenomic binning, comparative biology and taxonomic classification.</title>
        <authorList>
            <person name="Goeker M."/>
        </authorList>
    </citation>
    <scope>NUCLEOTIDE SEQUENCE [LARGE SCALE GENOMIC DNA]</scope>
    <source>
        <strain evidence="16 17">DSM 100309</strain>
    </source>
</reference>
<evidence type="ECO:0000256" key="3">
    <source>
        <dbReference type="ARBA" id="ARBA00022630"/>
    </source>
</evidence>
<dbReference type="InterPro" id="IPR004099">
    <property type="entry name" value="Pyr_nucl-diS_OxRdtase_dimer"/>
</dbReference>
<keyword evidence="5 13" id="KW-0560">Oxidoreductase</keyword>
<evidence type="ECO:0000259" key="15">
    <source>
        <dbReference type="Pfam" id="PF07992"/>
    </source>
</evidence>
<dbReference type="SUPFAM" id="SSF51905">
    <property type="entry name" value="FAD/NAD(P)-binding domain"/>
    <property type="match status" value="1"/>
</dbReference>
<accession>A0A4R3Y3A7</accession>
<dbReference type="SUPFAM" id="SSF55424">
    <property type="entry name" value="FAD/NAD-linked reductases, dimerisation (C-terminal) domain"/>
    <property type="match status" value="1"/>
</dbReference>